<feature type="region of interest" description="Disordered" evidence="1">
    <location>
        <begin position="47"/>
        <end position="67"/>
    </location>
</feature>
<dbReference type="GO" id="GO:0009289">
    <property type="term" value="C:pilus"/>
    <property type="evidence" value="ECO:0007669"/>
    <property type="project" value="InterPro"/>
</dbReference>
<dbReference type="InterPro" id="IPR008966">
    <property type="entry name" value="Adhesion_dom_sf"/>
</dbReference>
<reference evidence="4" key="1">
    <citation type="submission" date="2023-06" db="EMBL/GenBank/DDBJ databases">
        <title>Acute promotion of culturable opportunistic pathogens and persistent increase of antibiotic resistance following antibiotic exposure in mouse gut microbiota.</title>
        <authorList>
            <person name="Li L."/>
            <person name="Wang B."/>
            <person name="Sun Y."/>
            <person name="Wang M."/>
            <person name="Xu H."/>
        </authorList>
    </citation>
    <scope>NUCLEOTIDE SEQUENCE</scope>
    <source>
        <strain evidence="4">EPA10_1</strain>
    </source>
</reference>
<dbReference type="RefSeq" id="WP_286038947.1">
    <property type="nucleotide sequence ID" value="NZ_JASVWJ010000006.1"/>
</dbReference>
<accession>A0AAW7CKR2</accession>
<dbReference type="InterPro" id="IPR000259">
    <property type="entry name" value="Adhesion_dom_fimbrial"/>
</dbReference>
<sequence length="459" mass="50270">MKLNRCLFSQYSSILLALMLFPSLALATCYKITTTTTNPNSVYYTEPGKGSAKSWQGARDDSGSMGSTPKVINVNNDQFQIPGTLVASGFVSFFEAGYEVYDPEQILFRCTADEEGKLREFYSTNGDYNYGGRNLVNPALGLNDTYISLARGLGIRIKNTITGEYYSRYWKSRALDNLERDSQGWILVKAKNFSNMEVELFKINYERTSDMPPAQSSSGLITFINQPAGYIAFQSSNFSYLLKDGADHATNYHGFYAYWPAAVNMSRRIYIRNASTCFVRNVTPYVLFPLVTINELASGKKVTLPITIDFYCQSAPPASDGLSNISSGTGAGQTAMGFLPRPANVNKAIELGLTVPNGAAITHLVTDGYGTDSSMAKGVGVRIYRPSGVALNLLSTLANEGQGESYGWYPIYDDASSVSFNNGITDLTKTLYASLEALPREKITAGKFNATLQVIIQVQ</sequence>
<gene>
    <name evidence="4" type="ORF">QSH02_06265</name>
</gene>
<keyword evidence="2" id="KW-0732">Signal</keyword>
<feature type="signal peptide" evidence="2">
    <location>
        <begin position="1"/>
        <end position="27"/>
    </location>
</feature>
<evidence type="ECO:0000313" key="5">
    <source>
        <dbReference type="Proteomes" id="UP001224739"/>
    </source>
</evidence>
<dbReference type="GO" id="GO:0007155">
    <property type="term" value="P:cell adhesion"/>
    <property type="evidence" value="ECO:0007669"/>
    <property type="project" value="InterPro"/>
</dbReference>
<comment type="caution">
    <text evidence="4">The sequence shown here is derived from an EMBL/GenBank/DDBJ whole genome shotgun (WGS) entry which is preliminary data.</text>
</comment>
<evidence type="ECO:0000259" key="3">
    <source>
        <dbReference type="Pfam" id="PF00419"/>
    </source>
</evidence>
<feature type="chain" id="PRO_5043689610" evidence="2">
    <location>
        <begin position="28"/>
        <end position="459"/>
    </location>
</feature>
<proteinExistence type="predicted"/>
<name>A0AAW7CKR2_9GAMM</name>
<dbReference type="Pfam" id="PF00419">
    <property type="entry name" value="Fimbrial"/>
    <property type="match status" value="1"/>
</dbReference>
<feature type="domain" description="Fimbrial-type adhesion" evidence="3">
    <location>
        <begin position="268"/>
        <end position="459"/>
    </location>
</feature>
<organism evidence="4 5">
    <name type="scientific">Proteus faecis</name>
    <dbReference type="NCBI Taxonomy" id="2050967"/>
    <lineage>
        <taxon>Bacteria</taxon>
        <taxon>Pseudomonadati</taxon>
        <taxon>Pseudomonadota</taxon>
        <taxon>Gammaproteobacteria</taxon>
        <taxon>Enterobacterales</taxon>
        <taxon>Morganellaceae</taxon>
        <taxon>Proteus</taxon>
    </lineage>
</organism>
<evidence type="ECO:0000256" key="1">
    <source>
        <dbReference type="SAM" id="MobiDB-lite"/>
    </source>
</evidence>
<dbReference type="SUPFAM" id="SSF49401">
    <property type="entry name" value="Bacterial adhesins"/>
    <property type="match status" value="1"/>
</dbReference>
<dbReference type="PIRSF" id="PIRSF029766">
    <property type="entry name" value="UCP029766"/>
    <property type="match status" value="1"/>
</dbReference>
<evidence type="ECO:0000256" key="2">
    <source>
        <dbReference type="SAM" id="SignalP"/>
    </source>
</evidence>
<dbReference type="GeneID" id="83612063"/>
<dbReference type="EMBL" id="JASVWL010000003">
    <property type="protein sequence ID" value="MDL5354447.1"/>
    <property type="molecule type" value="Genomic_DNA"/>
</dbReference>
<evidence type="ECO:0000313" key="4">
    <source>
        <dbReference type="EMBL" id="MDL5354447.1"/>
    </source>
</evidence>
<dbReference type="InterPro" id="IPR011228">
    <property type="entry name" value="UCP029766"/>
</dbReference>
<protein>
    <submittedName>
        <fullName evidence="4">Fimbrial protein</fullName>
    </submittedName>
</protein>
<dbReference type="Proteomes" id="UP001224739">
    <property type="component" value="Unassembled WGS sequence"/>
</dbReference>
<dbReference type="AlphaFoldDB" id="A0AAW7CKR2"/>